<dbReference type="GO" id="GO:0008236">
    <property type="term" value="F:serine-type peptidase activity"/>
    <property type="evidence" value="ECO:0007669"/>
    <property type="project" value="UniProtKB-KW"/>
</dbReference>
<keyword evidence="7" id="KW-1133">Transmembrane helix</keyword>
<evidence type="ECO:0000256" key="5">
    <source>
        <dbReference type="ARBA" id="ARBA00022825"/>
    </source>
</evidence>
<feature type="domain" description="LD-carboxypeptidase N-terminal" evidence="8">
    <location>
        <begin position="57"/>
        <end position="173"/>
    </location>
</feature>
<feature type="domain" description="LD-carboxypeptidase C-terminal" evidence="9">
    <location>
        <begin position="229"/>
        <end position="345"/>
    </location>
</feature>
<name>A0A0W0SWP2_9GAMM</name>
<keyword evidence="7" id="KW-0472">Membrane</keyword>
<keyword evidence="2 10" id="KW-0121">Carboxypeptidase</keyword>
<evidence type="ECO:0000313" key="11">
    <source>
        <dbReference type="Proteomes" id="UP000054736"/>
    </source>
</evidence>
<dbReference type="STRING" id="1212489.Ldro_1348"/>
<dbReference type="Pfam" id="PF17676">
    <property type="entry name" value="Peptidase_S66C"/>
    <property type="match status" value="1"/>
</dbReference>
<dbReference type="InterPro" id="IPR027478">
    <property type="entry name" value="LdcA_N"/>
</dbReference>
<comment type="caution">
    <text evidence="10">The sequence shown here is derived from an EMBL/GenBank/DDBJ whole genome shotgun (WGS) entry which is preliminary data.</text>
</comment>
<proteinExistence type="inferred from homology"/>
<keyword evidence="4" id="KW-0378">Hydrolase</keyword>
<accession>A0A0W0SWP2</accession>
<evidence type="ECO:0000259" key="9">
    <source>
        <dbReference type="Pfam" id="PF17676"/>
    </source>
</evidence>
<dbReference type="OrthoDB" id="9807329at2"/>
<dbReference type="Pfam" id="PF02016">
    <property type="entry name" value="Peptidase_S66"/>
    <property type="match status" value="1"/>
</dbReference>
<dbReference type="InterPro" id="IPR040449">
    <property type="entry name" value="Peptidase_S66_N"/>
</dbReference>
<dbReference type="CDD" id="cd07025">
    <property type="entry name" value="Peptidase_S66"/>
    <property type="match status" value="1"/>
</dbReference>
<dbReference type="Gene3D" id="3.40.50.10740">
    <property type="entry name" value="Class I glutamine amidotransferase-like"/>
    <property type="match status" value="1"/>
</dbReference>
<dbReference type="PIRSF" id="PIRSF028757">
    <property type="entry name" value="LD-carboxypeptidase"/>
    <property type="match status" value="1"/>
</dbReference>
<evidence type="ECO:0000256" key="4">
    <source>
        <dbReference type="ARBA" id="ARBA00022801"/>
    </source>
</evidence>
<evidence type="ECO:0000256" key="2">
    <source>
        <dbReference type="ARBA" id="ARBA00022645"/>
    </source>
</evidence>
<dbReference type="GO" id="GO:0006508">
    <property type="term" value="P:proteolysis"/>
    <property type="evidence" value="ECO:0007669"/>
    <property type="project" value="UniProtKB-KW"/>
</dbReference>
<feature type="active site" description="Nucleophile" evidence="6">
    <location>
        <position position="153"/>
    </location>
</feature>
<evidence type="ECO:0000256" key="7">
    <source>
        <dbReference type="SAM" id="Phobius"/>
    </source>
</evidence>
<keyword evidence="11" id="KW-1185">Reference proteome</keyword>
<dbReference type="InterPro" id="IPR029062">
    <property type="entry name" value="Class_I_gatase-like"/>
</dbReference>
<dbReference type="Gene3D" id="3.50.30.60">
    <property type="entry name" value="LD-carboxypeptidase A C-terminal domain-like"/>
    <property type="match status" value="1"/>
</dbReference>
<keyword evidence="3" id="KW-0645">Protease</keyword>
<gene>
    <name evidence="10" type="ORF">Ldro_1348</name>
</gene>
<dbReference type="InterPro" id="IPR027461">
    <property type="entry name" value="Carboxypeptidase_A_C_sf"/>
</dbReference>
<keyword evidence="5" id="KW-0720">Serine protease</keyword>
<evidence type="ECO:0000313" key="10">
    <source>
        <dbReference type="EMBL" id="KTC87729.1"/>
    </source>
</evidence>
<sequence length="363" mass="40846">MLVNFIKHEDSFNILHYLCFGEFMNKAIFIGIILTVTNCFAHTIIVKPLALKKGDTVAIVAPSFKFEKEQLYEAIERLQSFGLNPIYDDTIFHQYGYFAGTEEERATSINKAIRNDKVKAIFSLKGGYGNATLLDKIDYKYLMHHPKIIIGRSDLTALLIAIYTKSNLVSFYGPSASSKQSKLSLEYEKNVLFQEQIETILSNQMFNPEDKNDKSSEYSAYTITSGTVRGQFIGGNLSVLVSLLGTPYFPKDWQGKILFLEDVNEDIYKVDRMLGQLKNAGVLNQISGFVFGTCQKCKSDARGGFSLNEVIERYIKPLHIPAFSGAMIGHQEDIYTVPIGSMVEVNAQKKQIKFIESPTINDI</sequence>
<evidence type="ECO:0000259" key="8">
    <source>
        <dbReference type="Pfam" id="PF02016"/>
    </source>
</evidence>
<keyword evidence="7" id="KW-0812">Transmembrane</keyword>
<feature type="transmembrane region" description="Helical" evidence="7">
    <location>
        <begin position="27"/>
        <end position="46"/>
    </location>
</feature>
<dbReference type="InterPro" id="IPR003507">
    <property type="entry name" value="S66_fam"/>
</dbReference>
<dbReference type="SUPFAM" id="SSF52317">
    <property type="entry name" value="Class I glutamine amidotransferase-like"/>
    <property type="match status" value="1"/>
</dbReference>
<evidence type="ECO:0000256" key="3">
    <source>
        <dbReference type="ARBA" id="ARBA00022670"/>
    </source>
</evidence>
<feature type="active site" description="Charge relay system" evidence="6">
    <location>
        <position position="330"/>
    </location>
</feature>
<dbReference type="PANTHER" id="PTHR30237">
    <property type="entry name" value="MURAMOYLTETRAPEPTIDE CARBOXYPEPTIDASE"/>
    <property type="match status" value="1"/>
</dbReference>
<feature type="active site" description="Charge relay system" evidence="6">
    <location>
        <position position="261"/>
    </location>
</feature>
<dbReference type="InterPro" id="IPR040921">
    <property type="entry name" value="Peptidase_S66C"/>
</dbReference>
<dbReference type="PATRIC" id="fig|1212489.4.peg.1422"/>
<dbReference type="Proteomes" id="UP000054736">
    <property type="component" value="Unassembled WGS sequence"/>
</dbReference>
<comment type="similarity">
    <text evidence="1">Belongs to the peptidase S66 family.</text>
</comment>
<organism evidence="10 11">
    <name type="scientific">Legionella drozanskii LLAP-1</name>
    <dbReference type="NCBI Taxonomy" id="1212489"/>
    <lineage>
        <taxon>Bacteria</taxon>
        <taxon>Pseudomonadati</taxon>
        <taxon>Pseudomonadota</taxon>
        <taxon>Gammaproteobacteria</taxon>
        <taxon>Legionellales</taxon>
        <taxon>Legionellaceae</taxon>
        <taxon>Legionella</taxon>
    </lineage>
</organism>
<reference evidence="10 11" key="1">
    <citation type="submission" date="2015-11" db="EMBL/GenBank/DDBJ databases">
        <title>Genomic analysis of 38 Legionella species identifies large and diverse effector repertoires.</title>
        <authorList>
            <person name="Burstein D."/>
            <person name="Amaro F."/>
            <person name="Zusman T."/>
            <person name="Lifshitz Z."/>
            <person name="Cohen O."/>
            <person name="Gilbert J.A."/>
            <person name="Pupko T."/>
            <person name="Shuman H.A."/>
            <person name="Segal G."/>
        </authorList>
    </citation>
    <scope>NUCLEOTIDE SEQUENCE [LARGE SCALE GENOMIC DNA]</scope>
    <source>
        <strain evidence="10 11">ATCC 700990</strain>
    </source>
</reference>
<dbReference type="GO" id="GO:0004180">
    <property type="term" value="F:carboxypeptidase activity"/>
    <property type="evidence" value="ECO:0007669"/>
    <property type="project" value="UniProtKB-KW"/>
</dbReference>
<dbReference type="AlphaFoldDB" id="A0A0W0SWP2"/>
<evidence type="ECO:0000256" key="1">
    <source>
        <dbReference type="ARBA" id="ARBA00010233"/>
    </source>
</evidence>
<dbReference type="PANTHER" id="PTHR30237:SF2">
    <property type="entry name" value="MUREIN TETRAPEPTIDE CARBOXYPEPTIDASE"/>
    <property type="match status" value="1"/>
</dbReference>
<evidence type="ECO:0000256" key="6">
    <source>
        <dbReference type="PIRSR" id="PIRSR028757-1"/>
    </source>
</evidence>
<protein>
    <submittedName>
        <fullName evidence="10">Muramoyltetrapeptide carboxypeptidase</fullName>
    </submittedName>
</protein>
<dbReference type="SUPFAM" id="SSF141986">
    <property type="entry name" value="LD-carboxypeptidase A C-terminal domain-like"/>
    <property type="match status" value="1"/>
</dbReference>
<dbReference type="EMBL" id="LNXY01000020">
    <property type="protein sequence ID" value="KTC87729.1"/>
    <property type="molecule type" value="Genomic_DNA"/>
</dbReference>